<name>A0A4Q1CE27_9BACT</name>
<dbReference type="PANTHER" id="PTHR30217">
    <property type="entry name" value="PEPTIDASE U32 FAMILY"/>
    <property type="match status" value="1"/>
</dbReference>
<keyword evidence="5" id="KW-1185">Reference proteome</keyword>
<comment type="similarity">
    <text evidence="3">Belongs to the peptidase U32 family.</text>
</comment>
<dbReference type="Proteomes" id="UP000290204">
    <property type="component" value="Unassembled WGS sequence"/>
</dbReference>
<dbReference type="AlphaFoldDB" id="A0A4Q1CE27"/>
<evidence type="ECO:0000313" key="5">
    <source>
        <dbReference type="Proteomes" id="UP000290204"/>
    </source>
</evidence>
<proteinExistence type="inferred from homology"/>
<dbReference type="PANTHER" id="PTHR30217:SF6">
    <property type="entry name" value="TRNA HYDROXYLATION PROTEIN P"/>
    <property type="match status" value="1"/>
</dbReference>
<evidence type="ECO:0000256" key="3">
    <source>
        <dbReference type="ARBA" id="ARBA00038374"/>
    </source>
</evidence>
<dbReference type="EMBL" id="SDHW01000008">
    <property type="protein sequence ID" value="RXK57712.1"/>
    <property type="molecule type" value="Genomic_DNA"/>
</dbReference>
<evidence type="ECO:0000256" key="1">
    <source>
        <dbReference type="ARBA" id="ARBA00022670"/>
    </source>
</evidence>
<keyword evidence="1" id="KW-0645">Protease</keyword>
<evidence type="ECO:0000256" key="2">
    <source>
        <dbReference type="ARBA" id="ARBA00022801"/>
    </source>
</evidence>
<gene>
    <name evidence="4" type="ORF">ESA94_19495</name>
</gene>
<dbReference type="Pfam" id="PF01136">
    <property type="entry name" value="Peptidase_U32"/>
    <property type="match status" value="1"/>
</dbReference>
<dbReference type="OrthoDB" id="9807498at2"/>
<dbReference type="GO" id="GO:0006508">
    <property type="term" value="P:proteolysis"/>
    <property type="evidence" value="ECO:0007669"/>
    <property type="project" value="UniProtKB-KW"/>
</dbReference>
<protein>
    <submittedName>
        <fullName evidence="4">U32 family peptidase</fullName>
    </submittedName>
</protein>
<dbReference type="GO" id="GO:0008233">
    <property type="term" value="F:peptidase activity"/>
    <property type="evidence" value="ECO:0007669"/>
    <property type="project" value="UniProtKB-KW"/>
</dbReference>
<dbReference type="InterPro" id="IPR051454">
    <property type="entry name" value="RNA/ubiquinone_mod_enzymes"/>
</dbReference>
<evidence type="ECO:0000313" key="4">
    <source>
        <dbReference type="EMBL" id="RXK57712.1"/>
    </source>
</evidence>
<reference evidence="4 5" key="1">
    <citation type="submission" date="2019-01" db="EMBL/GenBank/DDBJ databases">
        <title>Lacibacter sp. strain TTM-7.</title>
        <authorList>
            <person name="Chen W.-M."/>
        </authorList>
    </citation>
    <scope>NUCLEOTIDE SEQUENCE [LARGE SCALE GENOMIC DNA]</scope>
    <source>
        <strain evidence="4 5">TTM-7</strain>
    </source>
</reference>
<accession>A0A4Q1CE27</accession>
<sequence length="416" mass="45802">MSMKKKVELLAPAGTFDCIQAAINAGADAIYFGVEQLNMRTRSSEGFTIEDIKEVARLCHANNIKAYLTLNTVMYDHDLQLLRVILNEVKQQNIDAVIAADFAVMQLCRELNIPLHVSTQANVSNSEAVQFFATMSDVVVLARELTLQQMKAITRDIERKNILGVSGELLKIEVFVHGALCMAVSGKCYLSLHAQNASANRGACVQTCRCPYKITDAETGEELLIDNEYILSAKDLCTIGVIDQLIDAGVDVLKIEGRSKGAEYVQTVTQCYREAIDAVAEGTYTQEKIAAWEQHLATVYNRGFWEGYYLGYPTGEWTRKPGSAATEKKIYLGKGSKYYPRIRVGEFNIETGSLKAGDTILITGRRHGAIKEQLHTLTVNGNAATVAGRGDKLTLPVATPVLPTDKLYKIVEEVHA</sequence>
<dbReference type="InterPro" id="IPR001539">
    <property type="entry name" value="Peptidase_U32"/>
</dbReference>
<keyword evidence="2" id="KW-0378">Hydrolase</keyword>
<comment type="caution">
    <text evidence="4">The sequence shown here is derived from an EMBL/GenBank/DDBJ whole genome shotgun (WGS) entry which is preliminary data.</text>
</comment>
<organism evidence="4 5">
    <name type="scientific">Lacibacter luteus</name>
    <dbReference type="NCBI Taxonomy" id="2508719"/>
    <lineage>
        <taxon>Bacteria</taxon>
        <taxon>Pseudomonadati</taxon>
        <taxon>Bacteroidota</taxon>
        <taxon>Chitinophagia</taxon>
        <taxon>Chitinophagales</taxon>
        <taxon>Chitinophagaceae</taxon>
        <taxon>Lacibacter</taxon>
    </lineage>
</organism>
<dbReference type="PROSITE" id="PS01276">
    <property type="entry name" value="PEPTIDASE_U32"/>
    <property type="match status" value="1"/>
</dbReference>